<keyword evidence="1" id="KW-0677">Repeat</keyword>
<keyword evidence="4" id="KW-1185">Reference proteome</keyword>
<accession>A0ABV2AU49</accession>
<gene>
    <name evidence="3" type="primary">CASP14</name>
    <name evidence="3" type="ORF">MHBO_004739</name>
</gene>
<dbReference type="Proteomes" id="UP001439008">
    <property type="component" value="Unassembled WGS sequence"/>
</dbReference>
<dbReference type="Pfam" id="PF16095">
    <property type="entry name" value="COR-A"/>
    <property type="match status" value="1"/>
</dbReference>
<dbReference type="EMBL" id="JBDODL010005058">
    <property type="protein sequence ID" value="MES1923194.1"/>
    <property type="molecule type" value="Genomic_DNA"/>
</dbReference>
<comment type="caution">
    <text evidence="3">The sequence shown here is derived from an EMBL/GenBank/DDBJ whole genome shotgun (WGS) entry which is preliminary data.</text>
</comment>
<evidence type="ECO:0000313" key="4">
    <source>
        <dbReference type="Proteomes" id="UP001439008"/>
    </source>
</evidence>
<reference evidence="3 4" key="1">
    <citation type="journal article" date="2024" name="BMC Biol.">
        <title>Comparative genomics of Ascetosporea gives new insight into the evolutionary basis for animal parasitism in Rhizaria.</title>
        <authorList>
            <person name="Hiltunen Thoren M."/>
            <person name="Onut-Brannstrom I."/>
            <person name="Alfjorden A."/>
            <person name="Peckova H."/>
            <person name="Swords F."/>
            <person name="Hooper C."/>
            <person name="Holzer A.S."/>
            <person name="Bass D."/>
            <person name="Burki F."/>
        </authorList>
    </citation>
    <scope>NUCLEOTIDE SEQUENCE [LARGE SCALE GENOMIC DNA]</scope>
    <source>
        <strain evidence="3">20-A016</strain>
    </source>
</reference>
<feature type="non-terminal residue" evidence="3">
    <location>
        <position position="218"/>
    </location>
</feature>
<dbReference type="InterPro" id="IPR032171">
    <property type="entry name" value="COR-A"/>
</dbReference>
<keyword evidence="3" id="KW-0808">Transferase</keyword>
<sequence>MEFEIQTKKSTHRIEDVNKIMPEMQGIEDVYDMLRYYHDAGKVLYFNETDLADFVILDVQWFVDAFQFIITDKLHMKGIKGRMQDWEEYYQTGHLRDGLLTDIWRKRDLDLHKELLENDEVAIEDDIANDSRYLLPYKDTILMFMTRLGLVAVGEEFHYVPCINKKEIDSRLANIIRESKQKSSVLIFQFDFLPYFVFYRLIVSCMQEMRWKVLESEE</sequence>
<evidence type="ECO:0000256" key="1">
    <source>
        <dbReference type="ARBA" id="ARBA00022737"/>
    </source>
</evidence>
<evidence type="ECO:0000313" key="3">
    <source>
        <dbReference type="EMBL" id="MES1923194.1"/>
    </source>
</evidence>
<name>A0ABV2AU49_9EUKA</name>
<protein>
    <submittedName>
        <fullName evidence="3">Glycosyl transferases group 1</fullName>
    </submittedName>
</protein>
<dbReference type="GO" id="GO:0016740">
    <property type="term" value="F:transferase activity"/>
    <property type="evidence" value="ECO:0007669"/>
    <property type="project" value="UniProtKB-KW"/>
</dbReference>
<feature type="domain" description="COR" evidence="2">
    <location>
        <begin position="7"/>
        <end position="117"/>
    </location>
</feature>
<organism evidence="3 4">
    <name type="scientific">Bonamia ostreae</name>
    <dbReference type="NCBI Taxonomy" id="126728"/>
    <lineage>
        <taxon>Eukaryota</taxon>
        <taxon>Sar</taxon>
        <taxon>Rhizaria</taxon>
        <taxon>Endomyxa</taxon>
        <taxon>Ascetosporea</taxon>
        <taxon>Haplosporida</taxon>
        <taxon>Bonamia</taxon>
    </lineage>
</organism>
<proteinExistence type="predicted"/>
<evidence type="ECO:0000259" key="2">
    <source>
        <dbReference type="Pfam" id="PF16095"/>
    </source>
</evidence>